<evidence type="ECO:0000256" key="3">
    <source>
        <dbReference type="ARBA" id="ARBA00022603"/>
    </source>
</evidence>
<dbReference type="EMBL" id="DVMM01000034">
    <property type="protein sequence ID" value="HIU29003.1"/>
    <property type="molecule type" value="Genomic_DNA"/>
</dbReference>
<accession>A0A9D1LA98</accession>
<dbReference type="AlphaFoldDB" id="A0A9D1LA98"/>
<dbReference type="Pfam" id="PF17126">
    <property type="entry name" value="RsmF_methylt_CI"/>
    <property type="match status" value="1"/>
</dbReference>
<evidence type="ECO:0000256" key="4">
    <source>
        <dbReference type="ARBA" id="ARBA00022679"/>
    </source>
</evidence>
<evidence type="ECO:0000259" key="8">
    <source>
        <dbReference type="PROSITE" id="PS51686"/>
    </source>
</evidence>
<reference evidence="9" key="2">
    <citation type="journal article" date="2021" name="PeerJ">
        <title>Extensive microbial diversity within the chicken gut microbiome revealed by metagenomics and culture.</title>
        <authorList>
            <person name="Gilroy R."/>
            <person name="Ravi A."/>
            <person name="Getino M."/>
            <person name="Pursley I."/>
            <person name="Horton D.L."/>
            <person name="Alikhan N.F."/>
            <person name="Baker D."/>
            <person name="Gharbi K."/>
            <person name="Hall N."/>
            <person name="Watson M."/>
            <person name="Adriaenssens E.M."/>
            <person name="Foster-Nyarko E."/>
            <person name="Jarju S."/>
            <person name="Secka A."/>
            <person name="Antonio M."/>
            <person name="Oren A."/>
            <person name="Chaudhuri R.R."/>
            <person name="La Ragione R."/>
            <person name="Hildebrand F."/>
            <person name="Pallen M.J."/>
        </authorList>
    </citation>
    <scope>NUCLEOTIDE SEQUENCE</scope>
    <source>
        <strain evidence="9">CHK195-4489</strain>
    </source>
</reference>
<dbReference type="Gene3D" id="2.30.130.60">
    <property type="match status" value="1"/>
</dbReference>
<organism evidence="9 10">
    <name type="scientific">Candidatus Egerieisoma faecipullorum</name>
    <dbReference type="NCBI Taxonomy" id="2840963"/>
    <lineage>
        <taxon>Bacteria</taxon>
        <taxon>Bacillati</taxon>
        <taxon>Bacillota</taxon>
        <taxon>Clostridia</taxon>
        <taxon>Eubacteriales</taxon>
        <taxon>Clostridiaceae</taxon>
        <taxon>Clostridiaceae incertae sedis</taxon>
        <taxon>Candidatus Egerieisoma</taxon>
    </lineage>
</organism>
<keyword evidence="4 7" id="KW-0808">Transferase</keyword>
<evidence type="ECO:0000313" key="9">
    <source>
        <dbReference type="EMBL" id="HIU29003.1"/>
    </source>
</evidence>
<evidence type="ECO:0000256" key="7">
    <source>
        <dbReference type="PROSITE-ProRule" id="PRU01023"/>
    </source>
</evidence>
<comment type="caution">
    <text evidence="7">Lacks conserved residue(s) required for the propagation of feature annotation.</text>
</comment>
<dbReference type="PRINTS" id="PR02008">
    <property type="entry name" value="RCMTFAMILY"/>
</dbReference>
<gene>
    <name evidence="9" type="ORF">IAD50_01765</name>
</gene>
<dbReference type="GO" id="GO:0008173">
    <property type="term" value="F:RNA methyltransferase activity"/>
    <property type="evidence" value="ECO:0007669"/>
    <property type="project" value="InterPro"/>
</dbReference>
<reference evidence="9" key="1">
    <citation type="submission" date="2020-10" db="EMBL/GenBank/DDBJ databases">
        <authorList>
            <person name="Gilroy R."/>
        </authorList>
    </citation>
    <scope>NUCLEOTIDE SEQUENCE</scope>
    <source>
        <strain evidence="9">CHK195-4489</strain>
    </source>
</reference>
<dbReference type="PANTHER" id="PTHR22807">
    <property type="entry name" value="NOP2 YEAST -RELATED NOL1/NOP2/FMU SUN DOMAIN-CONTAINING"/>
    <property type="match status" value="1"/>
</dbReference>
<dbReference type="NCBIfam" id="TIGR00446">
    <property type="entry name" value="nop2p"/>
    <property type="match status" value="1"/>
</dbReference>
<feature type="binding site" evidence="7">
    <location>
        <position position="142"/>
    </location>
    <ligand>
        <name>S-adenosyl-L-methionine</name>
        <dbReference type="ChEBI" id="CHEBI:59789"/>
    </ligand>
</feature>
<dbReference type="CDD" id="cd21147">
    <property type="entry name" value="RsmF_methylt_CTD1"/>
    <property type="match status" value="1"/>
</dbReference>
<feature type="binding site" evidence="7">
    <location>
        <position position="187"/>
    </location>
    <ligand>
        <name>S-adenosyl-L-methionine</name>
        <dbReference type="ChEBI" id="CHEBI:59789"/>
    </ligand>
</feature>
<dbReference type="InterPro" id="IPR049560">
    <property type="entry name" value="MeTrfase_RsmB-F_NOP2_cat"/>
</dbReference>
<comment type="caution">
    <text evidence="9">The sequence shown here is derived from an EMBL/GenBank/DDBJ whole genome shotgun (WGS) entry which is preliminary data.</text>
</comment>
<dbReference type="InterPro" id="IPR018314">
    <property type="entry name" value="RsmB/NOL1/NOP2-like_CS"/>
</dbReference>
<dbReference type="Pfam" id="PF01189">
    <property type="entry name" value="Methyltr_RsmB-F"/>
    <property type="match status" value="1"/>
</dbReference>
<dbReference type="Gene3D" id="3.30.70.1170">
    <property type="entry name" value="Sun protein, domain 3"/>
    <property type="match status" value="1"/>
</dbReference>
<dbReference type="GO" id="GO:0001510">
    <property type="term" value="P:RNA methylation"/>
    <property type="evidence" value="ECO:0007669"/>
    <property type="project" value="InterPro"/>
</dbReference>
<dbReference type="PROSITE" id="PS51686">
    <property type="entry name" value="SAM_MT_RSMB_NOP"/>
    <property type="match status" value="1"/>
</dbReference>
<dbReference type="Proteomes" id="UP000824089">
    <property type="component" value="Unassembled WGS sequence"/>
</dbReference>
<dbReference type="InterPro" id="IPR031340">
    <property type="entry name" value="RsmF_methylt_CI"/>
</dbReference>
<dbReference type="InterPro" id="IPR029063">
    <property type="entry name" value="SAM-dependent_MTases_sf"/>
</dbReference>
<evidence type="ECO:0000256" key="1">
    <source>
        <dbReference type="ARBA" id="ARBA00007494"/>
    </source>
</evidence>
<dbReference type="GO" id="GO:0006396">
    <property type="term" value="P:RNA processing"/>
    <property type="evidence" value="ECO:0007669"/>
    <property type="project" value="InterPro"/>
</dbReference>
<protein>
    <submittedName>
        <fullName evidence="9">RsmF rRNA methyltransferase first C-terminal domain-containing protein</fullName>
    </submittedName>
</protein>
<evidence type="ECO:0000313" key="10">
    <source>
        <dbReference type="Proteomes" id="UP000824089"/>
    </source>
</evidence>
<dbReference type="PANTHER" id="PTHR22807:SF30">
    <property type="entry name" value="28S RRNA (CYTOSINE(4447)-C(5))-METHYLTRANSFERASE-RELATED"/>
    <property type="match status" value="1"/>
</dbReference>
<dbReference type="SUPFAM" id="SSF53335">
    <property type="entry name" value="S-adenosyl-L-methionine-dependent methyltransferases"/>
    <property type="match status" value="1"/>
</dbReference>
<dbReference type="InterPro" id="IPR023267">
    <property type="entry name" value="RCMT"/>
</dbReference>
<dbReference type="InterPro" id="IPR027391">
    <property type="entry name" value="Nol1_Nop2_Fmu_2"/>
</dbReference>
<feature type="active site" description="Nucleophile" evidence="7">
    <location>
        <position position="240"/>
    </location>
</feature>
<dbReference type="InterPro" id="IPR011023">
    <property type="entry name" value="Nop2p"/>
</dbReference>
<dbReference type="CDD" id="cd02440">
    <property type="entry name" value="AdoMet_MTases"/>
    <property type="match status" value="1"/>
</dbReference>
<dbReference type="GO" id="GO:0003723">
    <property type="term" value="F:RNA binding"/>
    <property type="evidence" value="ECO:0007669"/>
    <property type="project" value="UniProtKB-UniRule"/>
</dbReference>
<evidence type="ECO:0000256" key="5">
    <source>
        <dbReference type="ARBA" id="ARBA00022691"/>
    </source>
</evidence>
<keyword evidence="3 7" id="KW-0489">Methyltransferase</keyword>
<dbReference type="InterPro" id="IPR001678">
    <property type="entry name" value="MeTrfase_RsmB-F_NOP2_dom"/>
</dbReference>
<keyword evidence="6 7" id="KW-0694">RNA-binding</keyword>
<keyword evidence="5 7" id="KW-0949">S-adenosyl-L-methionine</keyword>
<feature type="domain" description="SAM-dependent MTase RsmB/NOP-type" evidence="8">
    <location>
        <begin position="23"/>
        <end position="303"/>
    </location>
</feature>
<keyword evidence="2" id="KW-0963">Cytoplasm</keyword>
<dbReference type="Pfam" id="PF17125">
    <property type="entry name" value="Methyltr_RsmF_N"/>
    <property type="match status" value="1"/>
</dbReference>
<feature type="binding site" evidence="7">
    <location>
        <begin position="118"/>
        <end position="124"/>
    </location>
    <ligand>
        <name>S-adenosyl-L-methionine</name>
        <dbReference type="ChEBI" id="CHEBI:59789"/>
    </ligand>
</feature>
<dbReference type="PROSITE" id="PS01153">
    <property type="entry name" value="NOL1_NOP2_SUN"/>
    <property type="match status" value="1"/>
</dbReference>
<sequence>MELPLEYTNKMTELLGEEEFARYRQALDAARAFGVRVNTLKITTDEFIAELGECIGIGERIPWTSDGFYYDPFDGRGAEQPGKLPFYHAGLYYLQEPSAMYPAEQLDVKPGDKVLDLCAAPGGKSTKLAAKLKGTGLLVANDVSEERVKALIYNLELAGVRNAVVTNEPPDRLWPNFSEYFDKILIDAPCSGEGMFRKDAEAVKSWGKFKTELCMKLQQEILEAAHRLIKPGGRLLYSTCTFDPREDEEMIRSFMSRHPEYFLVPLVKPGGVEDGLNGMREAARLWPHKLNGEGHFAALLEKQSSEYEVRSEDSRVSKTQSYQICREAPAEFAAFWKKNLYGEIPEGFYYTAGSALYYLPCLPPVLDGIKAPKIGLRLGDLNYGKFKPYQQFATSYGEFFRRKISFPWQDEALKRYLRGETLTGIEAEDGWSAICVGRHVIGMGILSGGTLKNLYPKGWRRML</sequence>
<proteinExistence type="inferred from homology"/>
<dbReference type="Pfam" id="PF13636">
    <property type="entry name" value="Methyltranf_PUA"/>
    <property type="match status" value="1"/>
</dbReference>
<dbReference type="Gene3D" id="3.40.50.150">
    <property type="entry name" value="Vaccinia Virus protein VP39"/>
    <property type="match status" value="1"/>
</dbReference>
<evidence type="ECO:0000256" key="2">
    <source>
        <dbReference type="ARBA" id="ARBA00022490"/>
    </source>
</evidence>
<evidence type="ECO:0000256" key="6">
    <source>
        <dbReference type="ARBA" id="ARBA00022884"/>
    </source>
</evidence>
<dbReference type="InterPro" id="IPR031341">
    <property type="entry name" value="Methyltr_RsmF_N"/>
</dbReference>
<dbReference type="GO" id="GO:0008757">
    <property type="term" value="F:S-adenosylmethionine-dependent methyltransferase activity"/>
    <property type="evidence" value="ECO:0007669"/>
    <property type="project" value="InterPro"/>
</dbReference>
<name>A0A9D1LA98_9CLOT</name>
<comment type="similarity">
    <text evidence="1 7">Belongs to the class I-like SAM-binding methyltransferase superfamily. RsmB/NOP family.</text>
</comment>